<evidence type="ECO:0000256" key="2">
    <source>
        <dbReference type="ARBA" id="ARBA00022747"/>
    </source>
</evidence>
<sequence>MIPGDILVSRLNAPIGRACIVPDLGTRVVTSVDNVICRPVKDYFQKYIIYRFNSSDYWHELGLIASGATMQRIGRKELGNVRIAWPPLPEQQAIAAFLDTQTTRIDALIAEYEKLIALLKEKRQALISHAVTKGLNPDVPMKDSGVEWLGEVPEGWGLRKLAWSFGLIGSGTTPPTDKIETWYSDCGTPWVTTGELRENVILETNKSVTDEALTAITALRKYPPGTLLVAMYGATIFRIGLLGIEATCNQACCALVNPCGIDVKFLFHWIIAFRDTLTTLLASGGGQPNINRETVANLKLFSPPLPEQQAIAAYLDNETAKMDALIQQAKQGIELLKERRTTLISDAVTGKIDVREYI</sequence>
<evidence type="ECO:0000256" key="1">
    <source>
        <dbReference type="ARBA" id="ARBA00010923"/>
    </source>
</evidence>
<dbReference type="Gene3D" id="1.10.287.1120">
    <property type="entry name" value="Bipartite methylase S protein"/>
    <property type="match status" value="1"/>
</dbReference>
<dbReference type="GO" id="GO:0009307">
    <property type="term" value="P:DNA restriction-modification system"/>
    <property type="evidence" value="ECO:0007669"/>
    <property type="project" value="UniProtKB-KW"/>
</dbReference>
<dbReference type="PANTHER" id="PTHR30408:SF12">
    <property type="entry name" value="TYPE I RESTRICTION ENZYME MJAVIII SPECIFICITY SUBUNIT"/>
    <property type="match status" value="1"/>
</dbReference>
<dbReference type="InterPro" id="IPR044946">
    <property type="entry name" value="Restrct_endonuc_typeI_TRD_sf"/>
</dbReference>
<dbReference type="CDD" id="cd17280">
    <property type="entry name" value="RMtype1_S_MspEN3ORF6650P_TRD2-CR2_like"/>
    <property type="match status" value="1"/>
</dbReference>
<comment type="similarity">
    <text evidence="1">Belongs to the type-I restriction system S methylase family.</text>
</comment>
<feature type="domain" description="Type I restriction modification DNA specificity" evidence="4">
    <location>
        <begin position="167"/>
        <end position="334"/>
    </location>
</feature>
<evidence type="ECO:0000259" key="4">
    <source>
        <dbReference type="Pfam" id="PF01420"/>
    </source>
</evidence>
<proteinExistence type="inferred from homology"/>
<dbReference type="GO" id="GO:0003677">
    <property type="term" value="F:DNA binding"/>
    <property type="evidence" value="ECO:0007669"/>
    <property type="project" value="UniProtKB-KW"/>
</dbReference>
<accession>A0A1E7YKF2</accession>
<organism evidence="5 6">
    <name type="scientific">Acidithiobacillus caldus</name>
    <dbReference type="NCBI Taxonomy" id="33059"/>
    <lineage>
        <taxon>Bacteria</taxon>
        <taxon>Pseudomonadati</taxon>
        <taxon>Pseudomonadota</taxon>
        <taxon>Acidithiobacillia</taxon>
        <taxon>Acidithiobacillales</taxon>
        <taxon>Acidithiobacillaceae</taxon>
        <taxon>Acidithiobacillus</taxon>
    </lineage>
</organism>
<dbReference type="Pfam" id="PF01420">
    <property type="entry name" value="Methylase_S"/>
    <property type="match status" value="2"/>
</dbReference>
<evidence type="ECO:0000256" key="3">
    <source>
        <dbReference type="ARBA" id="ARBA00023125"/>
    </source>
</evidence>
<keyword evidence="3" id="KW-0238">DNA-binding</keyword>
<dbReference type="Proteomes" id="UP000175616">
    <property type="component" value="Unassembled WGS sequence"/>
</dbReference>
<evidence type="ECO:0000313" key="5">
    <source>
        <dbReference type="EMBL" id="OFC30241.1"/>
    </source>
</evidence>
<reference evidence="5 6" key="1">
    <citation type="submission" date="2016-06" db="EMBL/GenBank/DDBJ databases">
        <title>Gene turnover analysis identifies the evolutionary adaptation of the extremophile Acidithiobacillus caldus.</title>
        <authorList>
            <person name="Zhang X."/>
        </authorList>
    </citation>
    <scope>NUCLEOTIDE SEQUENCE [LARGE SCALE GENOMIC DNA]</scope>
    <source>
        <strain evidence="5 6">DX</strain>
    </source>
</reference>
<dbReference type="InterPro" id="IPR052021">
    <property type="entry name" value="Type-I_RS_S_subunit"/>
</dbReference>
<dbReference type="Gene3D" id="3.90.220.20">
    <property type="entry name" value="DNA methylase specificity domains"/>
    <property type="match status" value="2"/>
</dbReference>
<protein>
    <recommendedName>
        <fullName evidence="4">Type I restriction modification DNA specificity domain-containing protein</fullName>
    </recommendedName>
</protein>
<comment type="caution">
    <text evidence="5">The sequence shown here is derived from an EMBL/GenBank/DDBJ whole genome shotgun (WGS) entry which is preliminary data.</text>
</comment>
<evidence type="ECO:0000313" key="6">
    <source>
        <dbReference type="Proteomes" id="UP000175616"/>
    </source>
</evidence>
<dbReference type="EMBL" id="LZYE01000342">
    <property type="protein sequence ID" value="OFC30241.1"/>
    <property type="molecule type" value="Genomic_DNA"/>
</dbReference>
<keyword evidence="2" id="KW-0680">Restriction system</keyword>
<feature type="domain" description="Type I restriction modification DNA specificity" evidence="4">
    <location>
        <begin position="5"/>
        <end position="105"/>
    </location>
</feature>
<dbReference type="SUPFAM" id="SSF116734">
    <property type="entry name" value="DNA methylase specificity domain"/>
    <property type="match status" value="2"/>
</dbReference>
<dbReference type="InterPro" id="IPR000055">
    <property type="entry name" value="Restrct_endonuc_typeI_TRD"/>
</dbReference>
<dbReference type="PANTHER" id="PTHR30408">
    <property type="entry name" value="TYPE-1 RESTRICTION ENZYME ECOKI SPECIFICITY PROTEIN"/>
    <property type="match status" value="1"/>
</dbReference>
<gene>
    <name evidence="5" type="ORF">BAE27_12090</name>
</gene>
<dbReference type="AlphaFoldDB" id="A0A1E7YKF2"/>
<name>A0A1E7YKF2_9PROT</name>